<sequence length="162" mass="17777">MDFFLVDARGNSFYKERKIVGLDPAYDLSILKVGVEGFELKLILLGISRDLRVGQSYFAIGNPFGYKNTLMTRVVSGLGKEIPFPNGKAIREAIQTNAAINADNSYGPLMDSYCHVIGVNTTTLLKKGTGVSSSVNIAILIDTIVRTIPYLLVYGTPYSDRF</sequence>
<dbReference type="SUPFAM" id="SSF50494">
    <property type="entry name" value="Trypsin-like serine proteases"/>
    <property type="match status" value="1"/>
</dbReference>
<dbReference type="OrthoDB" id="4217619at2759"/>
<evidence type="ECO:0000313" key="5">
    <source>
        <dbReference type="RefSeq" id="XP_022769632.1"/>
    </source>
</evidence>
<dbReference type="RefSeq" id="XP_022769632.1">
    <property type="nucleotide sequence ID" value="XM_022913897.1"/>
</dbReference>
<gene>
    <name evidence="5" type="primary">LOC111313232</name>
</gene>
<evidence type="ECO:0000256" key="2">
    <source>
        <dbReference type="ARBA" id="ARBA00022670"/>
    </source>
</evidence>
<dbReference type="PANTHER" id="PTHR43343">
    <property type="entry name" value="PEPTIDASE S12"/>
    <property type="match status" value="1"/>
</dbReference>
<keyword evidence="4" id="KW-1185">Reference proteome</keyword>
<keyword evidence="3" id="KW-0378">Hydrolase</keyword>
<keyword evidence="2" id="KW-0645">Protease</keyword>
<dbReference type="InterPro" id="IPR001940">
    <property type="entry name" value="Peptidase_S1C"/>
</dbReference>
<dbReference type="GO" id="GO:0004252">
    <property type="term" value="F:serine-type endopeptidase activity"/>
    <property type="evidence" value="ECO:0007669"/>
    <property type="project" value="InterPro"/>
</dbReference>
<dbReference type="InterPro" id="IPR051201">
    <property type="entry name" value="Chloro_Bact_Ser_Proteases"/>
</dbReference>
<organism evidence="4 5">
    <name type="scientific">Durio zibethinus</name>
    <name type="common">Durian</name>
    <dbReference type="NCBI Taxonomy" id="66656"/>
    <lineage>
        <taxon>Eukaryota</taxon>
        <taxon>Viridiplantae</taxon>
        <taxon>Streptophyta</taxon>
        <taxon>Embryophyta</taxon>
        <taxon>Tracheophyta</taxon>
        <taxon>Spermatophyta</taxon>
        <taxon>Magnoliopsida</taxon>
        <taxon>eudicotyledons</taxon>
        <taxon>Gunneridae</taxon>
        <taxon>Pentapetalae</taxon>
        <taxon>rosids</taxon>
        <taxon>malvids</taxon>
        <taxon>Malvales</taxon>
        <taxon>Malvaceae</taxon>
        <taxon>Helicteroideae</taxon>
        <taxon>Durio</taxon>
    </lineage>
</organism>
<dbReference type="GeneID" id="111313232"/>
<dbReference type="PRINTS" id="PR00834">
    <property type="entry name" value="PROTEASES2C"/>
</dbReference>
<dbReference type="KEGG" id="dzi:111313232"/>
<dbReference type="InterPro" id="IPR009003">
    <property type="entry name" value="Peptidase_S1_PA"/>
</dbReference>
<accession>A0A6P6AXH8</accession>
<comment type="similarity">
    <text evidence="1">Belongs to the peptidase S1C family.</text>
</comment>
<dbReference type="AlphaFoldDB" id="A0A6P6AXH8"/>
<dbReference type="Pfam" id="PF13365">
    <property type="entry name" value="Trypsin_2"/>
    <property type="match status" value="1"/>
</dbReference>
<dbReference type="PANTHER" id="PTHR43343:SF6">
    <property type="entry name" value="PROTEASE DO-LIKE 5, CHLOROPLASTIC ISOFORM X1"/>
    <property type="match status" value="1"/>
</dbReference>
<evidence type="ECO:0000313" key="4">
    <source>
        <dbReference type="Proteomes" id="UP000515121"/>
    </source>
</evidence>
<dbReference type="GO" id="GO:0006508">
    <property type="term" value="P:proteolysis"/>
    <property type="evidence" value="ECO:0007669"/>
    <property type="project" value="UniProtKB-KW"/>
</dbReference>
<reference evidence="5" key="1">
    <citation type="submission" date="2025-08" db="UniProtKB">
        <authorList>
            <consortium name="RefSeq"/>
        </authorList>
    </citation>
    <scope>IDENTIFICATION</scope>
    <source>
        <tissue evidence="5">Fruit stalk</tissue>
    </source>
</reference>
<protein>
    <submittedName>
        <fullName evidence="5">Protease Do-like 5, chloroplastic</fullName>
    </submittedName>
</protein>
<dbReference type="Gene3D" id="2.40.10.120">
    <property type="match status" value="1"/>
</dbReference>
<name>A0A6P6AXH8_DURZI</name>
<dbReference type="Proteomes" id="UP000515121">
    <property type="component" value="Unplaced"/>
</dbReference>
<proteinExistence type="inferred from homology"/>
<evidence type="ECO:0000256" key="3">
    <source>
        <dbReference type="ARBA" id="ARBA00022801"/>
    </source>
</evidence>
<evidence type="ECO:0000256" key="1">
    <source>
        <dbReference type="ARBA" id="ARBA00010541"/>
    </source>
</evidence>